<evidence type="ECO:0000313" key="9">
    <source>
        <dbReference type="Proteomes" id="UP000305511"/>
    </source>
</evidence>
<dbReference type="EMBL" id="SIYF01000407">
    <property type="protein sequence ID" value="TKK72519.1"/>
    <property type="molecule type" value="Genomic_DNA"/>
</dbReference>
<gene>
    <name evidence="8" type="ORF">EY666_14600</name>
</gene>
<evidence type="ECO:0000256" key="3">
    <source>
        <dbReference type="ARBA" id="ARBA00022729"/>
    </source>
</evidence>
<evidence type="ECO:0000313" key="8">
    <source>
        <dbReference type="EMBL" id="TKK72519.1"/>
    </source>
</evidence>
<keyword evidence="1" id="KW-0134">Cell wall</keyword>
<evidence type="ECO:0000256" key="5">
    <source>
        <dbReference type="SAM" id="MobiDB-lite"/>
    </source>
</evidence>
<feature type="non-terminal residue" evidence="8">
    <location>
        <position position="1"/>
    </location>
</feature>
<feature type="domain" description="Gram-positive cocci surface proteins LPxTG" evidence="7">
    <location>
        <begin position="139"/>
        <end position="174"/>
    </location>
</feature>
<keyword evidence="2" id="KW-0964">Secreted</keyword>
<dbReference type="InterPro" id="IPR019931">
    <property type="entry name" value="LPXTG_anchor"/>
</dbReference>
<keyword evidence="6" id="KW-0812">Transmembrane</keyword>
<evidence type="ECO:0000256" key="2">
    <source>
        <dbReference type="ARBA" id="ARBA00022525"/>
    </source>
</evidence>
<dbReference type="GO" id="GO:0016787">
    <property type="term" value="F:hydrolase activity"/>
    <property type="evidence" value="ECO:0007669"/>
    <property type="project" value="InterPro"/>
</dbReference>
<dbReference type="NCBIfam" id="TIGR01167">
    <property type="entry name" value="LPXTG_anchor"/>
    <property type="match status" value="1"/>
</dbReference>
<sequence length="174" mass="19239">EIKNRQTQKFEPLDEKKQYRMATNDFLAAGGDGYDMLGGEREEGISLDAVLIEYLKSATSLRLYRAATTIDLAQYKEPFPGERIVSISEEAYKELIGGGETPTPDPTPETPVATNKQNQAGARQSNPSVTEKKKYGGFLPKTGTETETLALYGLLFVGLSSSGWYIYKRRNKAS</sequence>
<protein>
    <submittedName>
        <fullName evidence="8">LPXTG cell wall anchor domain-containing protein</fullName>
    </submittedName>
</protein>
<keyword evidence="4" id="KW-0572">Peptidoglycan-anchor</keyword>
<reference evidence="8 9" key="1">
    <citation type="submission" date="2019-02" db="EMBL/GenBank/DDBJ databases">
        <title>Bacteria dissemination in different level of health care in South Africa: the effectiveness of infections prevention and control.</title>
        <authorList>
            <person name="Shobo C."/>
            <person name="Amoako D.G."/>
            <person name="Allam M."/>
            <person name="Ismail A."/>
            <person name="Bester L.A."/>
            <person name="Essack S.Y."/>
        </authorList>
    </citation>
    <scope>NUCLEOTIDE SEQUENCE [LARGE SCALE GENOMIC DNA]</scope>
    <source>
        <strain evidence="8 9">2SIL2</strain>
    </source>
</reference>
<evidence type="ECO:0000256" key="4">
    <source>
        <dbReference type="ARBA" id="ARBA00023088"/>
    </source>
</evidence>
<dbReference type="InterPro" id="IPR036907">
    <property type="entry name" value="5'-Nucleotdase_C_sf"/>
</dbReference>
<evidence type="ECO:0000259" key="7">
    <source>
        <dbReference type="PROSITE" id="PS50847"/>
    </source>
</evidence>
<feature type="region of interest" description="Disordered" evidence="5">
    <location>
        <begin position="95"/>
        <end position="137"/>
    </location>
</feature>
<dbReference type="InterPro" id="IPR008334">
    <property type="entry name" value="5'-Nucleotdase_C"/>
</dbReference>
<proteinExistence type="predicted"/>
<accession>A0A4U3LCH2</accession>
<dbReference type="SUPFAM" id="SSF55816">
    <property type="entry name" value="5'-nucleotidase (syn. UDP-sugar hydrolase), C-terminal domain"/>
    <property type="match status" value="1"/>
</dbReference>
<keyword evidence="6" id="KW-0472">Membrane</keyword>
<evidence type="ECO:0000256" key="6">
    <source>
        <dbReference type="SAM" id="Phobius"/>
    </source>
</evidence>
<feature type="transmembrane region" description="Helical" evidence="6">
    <location>
        <begin position="149"/>
        <end position="167"/>
    </location>
</feature>
<comment type="caution">
    <text evidence="8">The sequence shown here is derived from an EMBL/GenBank/DDBJ whole genome shotgun (WGS) entry which is preliminary data.</text>
</comment>
<organism evidence="8 9">
    <name type="scientific">Enterococcus faecalis</name>
    <name type="common">Streptococcus faecalis</name>
    <dbReference type="NCBI Taxonomy" id="1351"/>
    <lineage>
        <taxon>Bacteria</taxon>
        <taxon>Bacillati</taxon>
        <taxon>Bacillota</taxon>
        <taxon>Bacilli</taxon>
        <taxon>Lactobacillales</taxon>
        <taxon>Enterococcaceae</taxon>
        <taxon>Enterococcus</taxon>
    </lineage>
</organism>
<name>A0A4U3LCH2_ENTFL</name>
<dbReference type="AlphaFoldDB" id="A0A4U3LCH2"/>
<feature type="compositionally biased region" description="Polar residues" evidence="5">
    <location>
        <begin position="115"/>
        <end position="129"/>
    </location>
</feature>
<dbReference type="Pfam" id="PF02872">
    <property type="entry name" value="5_nucleotid_C"/>
    <property type="match status" value="1"/>
</dbReference>
<dbReference type="PROSITE" id="PS50847">
    <property type="entry name" value="GRAM_POS_ANCHORING"/>
    <property type="match status" value="1"/>
</dbReference>
<evidence type="ECO:0000256" key="1">
    <source>
        <dbReference type="ARBA" id="ARBA00022512"/>
    </source>
</evidence>
<dbReference type="GO" id="GO:0009166">
    <property type="term" value="P:nucleotide catabolic process"/>
    <property type="evidence" value="ECO:0007669"/>
    <property type="project" value="InterPro"/>
</dbReference>
<dbReference type="Proteomes" id="UP000305511">
    <property type="component" value="Unassembled WGS sequence"/>
</dbReference>
<dbReference type="Gene3D" id="3.90.780.10">
    <property type="entry name" value="5'-Nucleotidase, C-terminal domain"/>
    <property type="match status" value="1"/>
</dbReference>
<keyword evidence="6" id="KW-1133">Transmembrane helix</keyword>
<dbReference type="RefSeq" id="WP_137274341.1">
    <property type="nucleotide sequence ID" value="NZ_SIYF01000407.1"/>
</dbReference>
<keyword evidence="3" id="KW-0732">Signal</keyword>